<evidence type="ECO:0000256" key="9">
    <source>
        <dbReference type="SAM" id="MobiDB-lite"/>
    </source>
</evidence>
<dbReference type="GO" id="GO:0016887">
    <property type="term" value="F:ATP hydrolysis activity"/>
    <property type="evidence" value="ECO:0007669"/>
    <property type="project" value="InterPro"/>
</dbReference>
<dbReference type="EMBL" id="PVQB02000749">
    <property type="protein sequence ID" value="KAF4333979.1"/>
    <property type="molecule type" value="Genomic_DNA"/>
</dbReference>
<feature type="transmembrane region" description="Helical" evidence="10">
    <location>
        <begin position="1343"/>
        <end position="1362"/>
    </location>
</feature>
<feature type="transmembrane region" description="Helical" evidence="10">
    <location>
        <begin position="627"/>
        <end position="652"/>
    </location>
</feature>
<dbReference type="GO" id="GO:0016020">
    <property type="term" value="C:membrane"/>
    <property type="evidence" value="ECO:0007669"/>
    <property type="project" value="UniProtKB-SubCell"/>
</dbReference>
<dbReference type="Pfam" id="PF00005">
    <property type="entry name" value="ABC_tran"/>
    <property type="match status" value="2"/>
</dbReference>
<evidence type="ECO:0000256" key="6">
    <source>
        <dbReference type="ARBA" id="ARBA00022840"/>
    </source>
</evidence>
<evidence type="ECO:0000256" key="8">
    <source>
        <dbReference type="ARBA" id="ARBA00023136"/>
    </source>
</evidence>
<dbReference type="Gene3D" id="3.40.50.300">
    <property type="entry name" value="P-loop containing nucleotide triphosphate hydrolases"/>
    <property type="match status" value="2"/>
</dbReference>
<feature type="transmembrane region" description="Helical" evidence="10">
    <location>
        <begin position="553"/>
        <end position="573"/>
    </location>
</feature>
<evidence type="ECO:0000256" key="3">
    <source>
        <dbReference type="ARBA" id="ARBA00022448"/>
    </source>
</evidence>
<dbReference type="InterPro" id="IPR010929">
    <property type="entry name" value="PDR_CDR_ABC"/>
</dbReference>
<dbReference type="CDD" id="cd03233">
    <property type="entry name" value="ABCG_PDR_domain1"/>
    <property type="match status" value="1"/>
</dbReference>
<feature type="transmembrane region" description="Helical" evidence="10">
    <location>
        <begin position="694"/>
        <end position="712"/>
    </location>
</feature>
<dbReference type="PROSITE" id="PS00211">
    <property type="entry name" value="ABC_TRANSPORTER_1"/>
    <property type="match status" value="1"/>
</dbReference>
<comment type="similarity">
    <text evidence="2">Belongs to the ABC transporter superfamily. ABCG family. PDR (TC 3.A.1.205) subfamily.</text>
</comment>
<dbReference type="GO" id="GO:0140359">
    <property type="term" value="F:ABC-type transporter activity"/>
    <property type="evidence" value="ECO:0007669"/>
    <property type="project" value="InterPro"/>
</dbReference>
<keyword evidence="5" id="KW-0547">Nucleotide-binding</keyword>
<dbReference type="Pfam" id="PF06422">
    <property type="entry name" value="PDR_CDR"/>
    <property type="match status" value="1"/>
</dbReference>
<evidence type="ECO:0000313" key="12">
    <source>
        <dbReference type="EMBL" id="KAF4333979.1"/>
    </source>
</evidence>
<comment type="subcellular location">
    <subcellularLocation>
        <location evidence="1">Membrane</location>
        <topology evidence="1">Multi-pass membrane protein</topology>
    </subcellularLocation>
</comment>
<dbReference type="InterPro" id="IPR027417">
    <property type="entry name" value="P-loop_NTPase"/>
</dbReference>
<dbReference type="GO" id="GO:0005524">
    <property type="term" value="F:ATP binding"/>
    <property type="evidence" value="ECO:0007669"/>
    <property type="project" value="UniProtKB-KW"/>
</dbReference>
<feature type="transmembrane region" description="Helical" evidence="10">
    <location>
        <begin position="1383"/>
        <end position="1404"/>
    </location>
</feature>
<protein>
    <submittedName>
        <fullName evidence="12">ATP-binding protein multidrug cassette transport</fullName>
    </submittedName>
</protein>
<feature type="transmembrane region" description="Helical" evidence="10">
    <location>
        <begin position="1208"/>
        <end position="1225"/>
    </location>
</feature>
<dbReference type="PROSITE" id="PS50893">
    <property type="entry name" value="ABC_TRANSPORTER_2"/>
    <property type="match status" value="2"/>
</dbReference>
<feature type="transmembrane region" description="Helical" evidence="10">
    <location>
        <begin position="1316"/>
        <end position="1337"/>
    </location>
</feature>
<dbReference type="InterPro" id="IPR034001">
    <property type="entry name" value="ABCG_PDR_1"/>
</dbReference>
<feature type="compositionally biased region" description="Low complexity" evidence="9">
    <location>
        <begin position="128"/>
        <end position="140"/>
    </location>
</feature>
<dbReference type="SMART" id="SM00382">
    <property type="entry name" value="AAA"/>
    <property type="match status" value="2"/>
</dbReference>
<keyword evidence="6 12" id="KW-0067">ATP-binding</keyword>
<evidence type="ECO:0000256" key="2">
    <source>
        <dbReference type="ARBA" id="ARBA00006012"/>
    </source>
</evidence>
<feature type="transmembrane region" description="Helical" evidence="10">
    <location>
        <begin position="664"/>
        <end position="688"/>
    </location>
</feature>
<dbReference type="Pfam" id="PF19055">
    <property type="entry name" value="ABC2_membrane_7"/>
    <property type="match status" value="1"/>
</dbReference>
<name>A0A9P5A943_9HYPO</name>
<keyword evidence="13" id="KW-1185">Reference proteome</keyword>
<dbReference type="Proteomes" id="UP000730481">
    <property type="component" value="Unassembled WGS sequence"/>
</dbReference>
<dbReference type="OrthoDB" id="245989at2759"/>
<feature type="transmembrane region" description="Helical" evidence="10">
    <location>
        <begin position="1279"/>
        <end position="1304"/>
    </location>
</feature>
<feature type="domain" description="ABC transporter" evidence="11">
    <location>
        <begin position="208"/>
        <end position="456"/>
    </location>
</feature>
<feature type="transmembrane region" description="Helical" evidence="10">
    <location>
        <begin position="580"/>
        <end position="599"/>
    </location>
</feature>
<dbReference type="PANTHER" id="PTHR19241">
    <property type="entry name" value="ATP-BINDING CASSETTE TRANSPORTER"/>
    <property type="match status" value="1"/>
</dbReference>
<proteinExistence type="inferred from homology"/>
<dbReference type="InterPro" id="IPR013525">
    <property type="entry name" value="ABC2_TM"/>
</dbReference>
<dbReference type="InterPro" id="IPR017871">
    <property type="entry name" value="ABC_transporter-like_CS"/>
</dbReference>
<feature type="compositionally biased region" description="Low complexity" evidence="9">
    <location>
        <begin position="848"/>
        <end position="860"/>
    </location>
</feature>
<reference evidence="12" key="1">
    <citation type="journal article" date="2017" name="Mycologia">
        <title>Fusarium algeriense, sp. nov., a novel toxigenic crown rot pathogen of durum wheat from Algeria is nested in the Fusarium burgessii species complex.</title>
        <authorList>
            <person name="Laraba I."/>
            <person name="Keddad A."/>
            <person name="Boureghda H."/>
            <person name="Abdallah N."/>
            <person name="Vaughan M.M."/>
            <person name="Proctor R.H."/>
            <person name="Busman M."/>
            <person name="O'Donnell K."/>
        </authorList>
    </citation>
    <scope>NUCLEOTIDE SEQUENCE</scope>
    <source>
        <strain evidence="12">NRRL 25174</strain>
    </source>
</reference>
<evidence type="ECO:0000259" key="11">
    <source>
        <dbReference type="PROSITE" id="PS50893"/>
    </source>
</evidence>
<keyword evidence="8 10" id="KW-0472">Membrane</keyword>
<keyword evidence="7 10" id="KW-1133">Transmembrane helix</keyword>
<feature type="transmembrane region" description="Helical" evidence="10">
    <location>
        <begin position="1476"/>
        <end position="1496"/>
    </location>
</feature>
<evidence type="ECO:0000256" key="5">
    <source>
        <dbReference type="ARBA" id="ARBA00022741"/>
    </source>
</evidence>
<feature type="region of interest" description="Disordered" evidence="9">
    <location>
        <begin position="122"/>
        <end position="145"/>
    </location>
</feature>
<dbReference type="SUPFAM" id="SSF52540">
    <property type="entry name" value="P-loop containing nucleoside triphosphate hydrolases"/>
    <property type="match status" value="2"/>
</dbReference>
<reference evidence="12" key="2">
    <citation type="submission" date="2020-02" db="EMBL/GenBank/DDBJ databases">
        <title>Identification and distribution of gene clusters putatively required for synthesis of sphingolipid metabolism inhibitors in phylogenetically diverse species of the filamentous fungus Fusarium.</title>
        <authorList>
            <person name="Kim H.-S."/>
            <person name="Busman M."/>
            <person name="Brown D.W."/>
            <person name="Divon H."/>
            <person name="Uhlig S."/>
            <person name="Proctor R.H."/>
        </authorList>
    </citation>
    <scope>NUCLEOTIDE SEQUENCE</scope>
    <source>
        <strain evidence="12">NRRL 25174</strain>
    </source>
</reference>
<evidence type="ECO:0000313" key="13">
    <source>
        <dbReference type="Proteomes" id="UP000730481"/>
    </source>
</evidence>
<comment type="caution">
    <text evidence="12">The sequence shown here is derived from an EMBL/GenBank/DDBJ whole genome shotgun (WGS) entry which is preliminary data.</text>
</comment>
<evidence type="ECO:0000256" key="4">
    <source>
        <dbReference type="ARBA" id="ARBA00022692"/>
    </source>
</evidence>
<sequence length="1511" mass="166373">MLLRPLPTVGHFHQPRFVITMHWGNKNNGDCRSQLGIGVGFCAICPGLQRSAPFFFARCTSMFSSKLSDKHEITDDAITQPGLIPWLPTSGPPTLNRNQNIVNCSAKYWYYSTMSSESNESALEKGNAATADTTDLETTAPKGIGPEGLDAIRVLLKSQAADGQEQPKRISVSFRDVSVTAPSGSQINVKTLPQAIINTFGPDQIRFFKEQILSRITTNAAKPSGRTILDSLTGIVKPGEMLLVLGRPGSGCSTFLRTIANQSTLATTGDLEYGGIAAPVFKSQHARETIYLPEEDKHIASLTVRQTIQFALRNCLPSRARDTKLISDLVDAIAKICGLSHALETPVGGAFSPGVSGGERKRVSIAEVLAAGSSVQCFDNSTRGLDSSTALDFVKALRAFTDIANKTTLATLYQAGEQLYRHFDKVIVLSEGHEAFFGSTSEARDYFQDLGFVSLPGQTTAEYLATVTDPEERTVVPGSEAEKIKSSADLAAVFRKSDHYKRLVTDIDEYQEKQGRAGALLPSDSYRLPLFLQVKESLTREYHLVQGQRRVYYIKWITTIILCLVCGSVYFDIESNAQGAFTRGGILYFALILNGWLQFPELFDAYTNRPVLERQANLHLTRPAAVAIARFLIDLPLIAFQHVLFTLVFYFLSRLQVEAGKFFFFYLTLFISTVCFSNLLRMFAYFVGTLDDCFRYGGFSCTVLLLFAGFLIPPKDMKPAFGWLHHINPMFYGFENLFTSEFSGLDLSCDGNLIPAYGVSGHQTCAVRGALPGQTNVPGSQYAESFGFSSSHRWRNIGIMIAIAVVYLSAGVFGSEVMRFAPQGGAPLVFAKRRDHTAKSRLDDVEKSAPASGSSSASRQSHILSGRIGELALKWKNISVDIGDNHILSSISGYVRRGELTALCGASGAGKTTLLTALSQTNFAGRLVGGQILVGSQPPSSSYRKRVGFAQQMDLHDGTATVREALEFSALLRQPQHYSRAEKLDYVDKILELLDLNDVQDALIGEDGGGLGVERLKRVTIGVELAARPEILFADEPTSGLDSQGAARIVHYLKLLARQGQAIVVTIHQPSALLFSQFDNLLALSSQGRQLYFGKVTEALPYFARNGAVCPDGANPGEFILETVGAGVDARTNDKGSNWAATWAKSEEATLLEQQIESSNNTDTSGFTSEEDNATSEYNASLLTQTLLLTKRMLLNQWRNPPYIYSKIWVHVISAILVGFTFFQIGTSPQDLQNRMFSVFFILFLCNAIVNVILARYFFPSLYWQFREGPSHAYGWVAFVSSTILSELPGAVLVTVLYFVLWYFPSGLPLGQAGYIFLFLLTYEIFQVLLGLFMVALSPDLGAAGNVLVFIVCTCNWFNGIIVPYSQIQVFWRYWLMRSCNKLYYLSPFTYLLGGMVTAVTSSVDLSCSSSDLTVFTAPSNETCFSYASEWARSASAQLLNPDASGDTLCQVCRWDTGKQFLNQFNLGDGQLGGQWGSWGIFVIFTVSNFALVYFFTWATKVKGWKLFYFF</sequence>
<organism evidence="12 13">
    <name type="scientific">Fusarium beomiforme</name>
    <dbReference type="NCBI Taxonomy" id="44412"/>
    <lineage>
        <taxon>Eukaryota</taxon>
        <taxon>Fungi</taxon>
        <taxon>Dikarya</taxon>
        <taxon>Ascomycota</taxon>
        <taxon>Pezizomycotina</taxon>
        <taxon>Sordariomycetes</taxon>
        <taxon>Hypocreomycetidae</taxon>
        <taxon>Hypocreales</taxon>
        <taxon>Nectriaceae</taxon>
        <taxon>Fusarium</taxon>
        <taxon>Fusarium burgessii species complex</taxon>
    </lineage>
</organism>
<evidence type="ECO:0000256" key="10">
    <source>
        <dbReference type="SAM" id="Phobius"/>
    </source>
</evidence>
<feature type="transmembrane region" description="Helical" evidence="10">
    <location>
        <begin position="1237"/>
        <end position="1259"/>
    </location>
</feature>
<evidence type="ECO:0000256" key="7">
    <source>
        <dbReference type="ARBA" id="ARBA00022989"/>
    </source>
</evidence>
<gene>
    <name evidence="12" type="ORF">FBEOM_12185</name>
</gene>
<keyword evidence="3" id="KW-0813">Transport</keyword>
<dbReference type="InterPro" id="IPR003593">
    <property type="entry name" value="AAA+_ATPase"/>
</dbReference>
<dbReference type="InterPro" id="IPR043926">
    <property type="entry name" value="ABCG_dom"/>
</dbReference>
<dbReference type="InterPro" id="IPR003439">
    <property type="entry name" value="ABC_transporter-like_ATP-bd"/>
</dbReference>
<evidence type="ECO:0000256" key="1">
    <source>
        <dbReference type="ARBA" id="ARBA00004141"/>
    </source>
</evidence>
<feature type="transmembrane region" description="Helical" evidence="10">
    <location>
        <begin position="797"/>
        <end position="814"/>
    </location>
</feature>
<feature type="domain" description="ABC transporter" evidence="11">
    <location>
        <begin position="873"/>
        <end position="1112"/>
    </location>
</feature>
<dbReference type="Pfam" id="PF01061">
    <property type="entry name" value="ABC2_membrane"/>
    <property type="match status" value="2"/>
</dbReference>
<feature type="region of interest" description="Disordered" evidence="9">
    <location>
        <begin position="840"/>
        <end position="860"/>
    </location>
</feature>
<accession>A0A9P5A943</accession>
<keyword evidence="4 10" id="KW-0812">Transmembrane</keyword>